<reference evidence="1" key="1">
    <citation type="submission" date="2017-05" db="UniProtKB">
        <authorList>
            <consortium name="EnsemblMetazoa"/>
        </authorList>
    </citation>
    <scope>IDENTIFICATION</scope>
</reference>
<dbReference type="eggNOG" id="KOG0017">
    <property type="taxonomic scope" value="Eukaryota"/>
</dbReference>
<dbReference type="AlphaFoldDB" id="A0A1X7VHG3"/>
<dbReference type="EnsemblMetazoa" id="Aqu2.1.39481_001">
    <property type="protein sequence ID" value="Aqu2.1.39481_001"/>
    <property type="gene ID" value="Aqu2.1.39481"/>
</dbReference>
<protein>
    <recommendedName>
        <fullName evidence="2">Reverse transcriptase domain-containing protein</fullName>
    </recommendedName>
</protein>
<evidence type="ECO:0000313" key="1">
    <source>
        <dbReference type="EnsemblMetazoa" id="Aqu2.1.39481_001"/>
    </source>
</evidence>
<evidence type="ECO:0008006" key="2">
    <source>
        <dbReference type="Google" id="ProtNLM"/>
    </source>
</evidence>
<dbReference type="InParanoid" id="A0A1X7VHG3"/>
<dbReference type="InterPro" id="IPR043502">
    <property type="entry name" value="DNA/RNA_pol_sf"/>
</dbReference>
<dbReference type="PANTHER" id="PTHR47331:SF5">
    <property type="entry name" value="RIBONUCLEASE H"/>
    <property type="match status" value="1"/>
</dbReference>
<name>A0A1X7VHG3_AMPQE</name>
<sequence length="151" mass="17195">MHTVCKETSTTTKIRAVFDASAKSFTGVSLNDTLLVGPTVHPPLIDVRLRFRSHCVASVADVSQMYRAVRLTDTNQDYHRFVWRKCPKDPLKDYRMTRVTFGVSASLFIANMCVQQNAVDHALTHSHASKVVENSSTWMMHSLEQIQWKKQ</sequence>
<accession>A0A1X7VHG3</accession>
<dbReference type="SUPFAM" id="SSF56672">
    <property type="entry name" value="DNA/RNA polymerases"/>
    <property type="match status" value="1"/>
</dbReference>
<dbReference type="PANTHER" id="PTHR47331">
    <property type="entry name" value="PHD-TYPE DOMAIN-CONTAINING PROTEIN"/>
    <property type="match status" value="1"/>
</dbReference>
<organism evidence="1">
    <name type="scientific">Amphimedon queenslandica</name>
    <name type="common">Sponge</name>
    <dbReference type="NCBI Taxonomy" id="400682"/>
    <lineage>
        <taxon>Eukaryota</taxon>
        <taxon>Metazoa</taxon>
        <taxon>Porifera</taxon>
        <taxon>Demospongiae</taxon>
        <taxon>Heteroscleromorpha</taxon>
        <taxon>Haplosclerida</taxon>
        <taxon>Niphatidae</taxon>
        <taxon>Amphimedon</taxon>
    </lineage>
</organism>
<dbReference type="OMA" id="ENSSTWM"/>
<dbReference type="OrthoDB" id="8046937at2759"/>
<proteinExistence type="predicted"/>